<dbReference type="AlphaFoldDB" id="A0A2P2NWM8"/>
<evidence type="ECO:0000313" key="1">
    <source>
        <dbReference type="EMBL" id="MBX46938.1"/>
    </source>
</evidence>
<dbReference type="EMBL" id="GGEC01066454">
    <property type="protein sequence ID" value="MBX46938.1"/>
    <property type="molecule type" value="Transcribed_RNA"/>
</dbReference>
<accession>A0A2P2NWM8</accession>
<sequence>MELLQRTCTSRCLHQHNSKATEANFHDISGNHKITSRWSSKSNLSLF</sequence>
<proteinExistence type="predicted"/>
<protein>
    <submittedName>
        <fullName evidence="1">Uncharacterized protein</fullName>
    </submittedName>
</protein>
<organism evidence="1">
    <name type="scientific">Rhizophora mucronata</name>
    <name type="common">Asiatic mangrove</name>
    <dbReference type="NCBI Taxonomy" id="61149"/>
    <lineage>
        <taxon>Eukaryota</taxon>
        <taxon>Viridiplantae</taxon>
        <taxon>Streptophyta</taxon>
        <taxon>Embryophyta</taxon>
        <taxon>Tracheophyta</taxon>
        <taxon>Spermatophyta</taxon>
        <taxon>Magnoliopsida</taxon>
        <taxon>eudicotyledons</taxon>
        <taxon>Gunneridae</taxon>
        <taxon>Pentapetalae</taxon>
        <taxon>rosids</taxon>
        <taxon>fabids</taxon>
        <taxon>Malpighiales</taxon>
        <taxon>Rhizophoraceae</taxon>
        <taxon>Rhizophora</taxon>
    </lineage>
</organism>
<reference evidence="1" key="1">
    <citation type="submission" date="2018-02" db="EMBL/GenBank/DDBJ databases">
        <title>Rhizophora mucronata_Transcriptome.</title>
        <authorList>
            <person name="Meera S.P."/>
            <person name="Sreeshan A."/>
            <person name="Augustine A."/>
        </authorList>
    </citation>
    <scope>NUCLEOTIDE SEQUENCE</scope>
    <source>
        <tissue evidence="1">Leaf</tissue>
    </source>
</reference>
<name>A0A2P2NWM8_RHIMU</name>